<dbReference type="InterPro" id="IPR036565">
    <property type="entry name" value="Mur-like_cat_sf"/>
</dbReference>
<dbReference type="InterPro" id="IPR013221">
    <property type="entry name" value="Mur_ligase_cen"/>
</dbReference>
<dbReference type="Pfam" id="PF02875">
    <property type="entry name" value="Mur_ligase_C"/>
    <property type="match status" value="1"/>
</dbReference>
<dbReference type="Gene3D" id="3.90.190.20">
    <property type="entry name" value="Mur ligase, C-terminal domain"/>
    <property type="match status" value="1"/>
</dbReference>
<evidence type="ECO:0000313" key="13">
    <source>
        <dbReference type="EMBL" id="KKS86923.1"/>
    </source>
</evidence>
<dbReference type="InterPro" id="IPR004101">
    <property type="entry name" value="Mur_ligase_C"/>
</dbReference>
<dbReference type="GO" id="GO:0008764">
    <property type="term" value="F:UDP-N-acetylmuramoylalanine-D-glutamate ligase activity"/>
    <property type="evidence" value="ECO:0007669"/>
    <property type="project" value="UniProtKB-UniRule"/>
</dbReference>
<evidence type="ECO:0000259" key="11">
    <source>
        <dbReference type="Pfam" id="PF02875"/>
    </source>
</evidence>
<evidence type="ECO:0000256" key="9">
    <source>
        <dbReference type="HAMAP-Rule" id="MF_00639"/>
    </source>
</evidence>
<dbReference type="HAMAP" id="MF_00639">
    <property type="entry name" value="MurD"/>
    <property type="match status" value="1"/>
</dbReference>
<dbReference type="PANTHER" id="PTHR43692">
    <property type="entry name" value="UDP-N-ACETYLMURAMOYLALANINE--D-GLUTAMATE LIGASE"/>
    <property type="match status" value="1"/>
</dbReference>
<dbReference type="InterPro" id="IPR018109">
    <property type="entry name" value="Folylpolyglutamate_synth_CS"/>
</dbReference>
<feature type="domain" description="Mur ligase central" evidence="12">
    <location>
        <begin position="109"/>
        <end position="284"/>
    </location>
</feature>
<dbReference type="GO" id="GO:0004326">
    <property type="term" value="F:tetrahydrofolylpolyglutamate synthase activity"/>
    <property type="evidence" value="ECO:0007669"/>
    <property type="project" value="InterPro"/>
</dbReference>
<evidence type="ECO:0000259" key="12">
    <source>
        <dbReference type="Pfam" id="PF08245"/>
    </source>
</evidence>
<dbReference type="GO" id="GO:0005524">
    <property type="term" value="F:ATP binding"/>
    <property type="evidence" value="ECO:0007669"/>
    <property type="project" value="UniProtKB-UniRule"/>
</dbReference>
<evidence type="ECO:0000313" key="14">
    <source>
        <dbReference type="Proteomes" id="UP000034050"/>
    </source>
</evidence>
<gene>
    <name evidence="9" type="primary">murD</name>
    <name evidence="13" type="ORF">UV61_C0006G0124</name>
</gene>
<accession>A0A0G1FJ92</accession>
<dbReference type="GO" id="GO:0051301">
    <property type="term" value="P:cell division"/>
    <property type="evidence" value="ECO:0007669"/>
    <property type="project" value="UniProtKB-KW"/>
</dbReference>
<dbReference type="GO" id="GO:0009252">
    <property type="term" value="P:peptidoglycan biosynthetic process"/>
    <property type="evidence" value="ECO:0007669"/>
    <property type="project" value="UniProtKB-UniRule"/>
</dbReference>
<keyword evidence="8 9" id="KW-0131">Cell cycle</keyword>
<keyword evidence="4 9" id="KW-0436">Ligase</keyword>
<keyword evidence="3 9" id="KW-0963">Cytoplasm</keyword>
<reference evidence="13 14" key="1">
    <citation type="journal article" date="2015" name="Nature">
        <title>rRNA introns, odd ribosomes, and small enigmatic genomes across a large radiation of phyla.</title>
        <authorList>
            <person name="Brown C.T."/>
            <person name="Hug L.A."/>
            <person name="Thomas B.C."/>
            <person name="Sharon I."/>
            <person name="Castelle C.J."/>
            <person name="Singh A."/>
            <person name="Wilkins M.J."/>
            <person name="Williams K.H."/>
            <person name="Banfield J.F."/>
        </authorList>
    </citation>
    <scope>NUCLEOTIDE SEQUENCE [LARGE SCALE GENOMIC DNA]</scope>
</reference>
<organism evidence="13 14">
    <name type="scientific">Candidatus Gottesmanbacteria bacterium GW2011_GWB1_43_11</name>
    <dbReference type="NCBI Taxonomy" id="1618446"/>
    <lineage>
        <taxon>Bacteria</taxon>
        <taxon>Candidatus Gottesmaniibacteriota</taxon>
    </lineage>
</organism>
<keyword evidence="9 10" id="KW-0961">Cell wall biogenesis/degradation</keyword>
<dbReference type="GO" id="GO:0071555">
    <property type="term" value="P:cell wall organization"/>
    <property type="evidence" value="ECO:0007669"/>
    <property type="project" value="UniProtKB-KW"/>
</dbReference>
<dbReference type="GO" id="GO:0005737">
    <property type="term" value="C:cytoplasm"/>
    <property type="evidence" value="ECO:0007669"/>
    <property type="project" value="UniProtKB-SubCell"/>
</dbReference>
<comment type="pathway">
    <text evidence="2 9 10">Cell wall biogenesis; peptidoglycan biosynthesis.</text>
</comment>
<dbReference type="Proteomes" id="UP000034050">
    <property type="component" value="Unassembled WGS sequence"/>
</dbReference>
<dbReference type="AlphaFoldDB" id="A0A0G1FJ92"/>
<evidence type="ECO:0000256" key="1">
    <source>
        <dbReference type="ARBA" id="ARBA00004496"/>
    </source>
</evidence>
<evidence type="ECO:0000256" key="5">
    <source>
        <dbReference type="ARBA" id="ARBA00022618"/>
    </source>
</evidence>
<evidence type="ECO:0000256" key="10">
    <source>
        <dbReference type="RuleBase" id="RU003664"/>
    </source>
</evidence>
<evidence type="ECO:0000256" key="2">
    <source>
        <dbReference type="ARBA" id="ARBA00004752"/>
    </source>
</evidence>
<keyword evidence="7 9" id="KW-0067">ATP-binding</keyword>
<comment type="catalytic activity">
    <reaction evidence="9 10">
        <text>UDP-N-acetyl-alpha-D-muramoyl-L-alanine + D-glutamate + ATP = UDP-N-acetyl-alpha-D-muramoyl-L-alanyl-D-glutamate + ADP + phosphate + H(+)</text>
        <dbReference type="Rhea" id="RHEA:16429"/>
        <dbReference type="ChEBI" id="CHEBI:15378"/>
        <dbReference type="ChEBI" id="CHEBI:29986"/>
        <dbReference type="ChEBI" id="CHEBI:30616"/>
        <dbReference type="ChEBI" id="CHEBI:43474"/>
        <dbReference type="ChEBI" id="CHEBI:83898"/>
        <dbReference type="ChEBI" id="CHEBI:83900"/>
        <dbReference type="ChEBI" id="CHEBI:456216"/>
        <dbReference type="EC" id="6.3.2.9"/>
    </reaction>
</comment>
<dbReference type="STRING" id="1618446.UV61_C0006G0124"/>
<dbReference type="SUPFAM" id="SSF53623">
    <property type="entry name" value="MurD-like peptide ligases, catalytic domain"/>
    <property type="match status" value="1"/>
</dbReference>
<name>A0A0G1FJ92_9BACT</name>
<comment type="subcellular location">
    <subcellularLocation>
        <location evidence="1 9 10">Cytoplasm</location>
    </subcellularLocation>
</comment>
<dbReference type="GO" id="GO:0008360">
    <property type="term" value="P:regulation of cell shape"/>
    <property type="evidence" value="ECO:0007669"/>
    <property type="project" value="UniProtKB-KW"/>
</dbReference>
<keyword evidence="9 10" id="KW-0573">Peptidoglycan synthesis</keyword>
<feature type="domain" description="Mur ligase C-terminal" evidence="11">
    <location>
        <begin position="307"/>
        <end position="425"/>
    </location>
</feature>
<dbReference type="Pfam" id="PF08245">
    <property type="entry name" value="Mur_ligase_M"/>
    <property type="match status" value="1"/>
</dbReference>
<evidence type="ECO:0000256" key="7">
    <source>
        <dbReference type="ARBA" id="ARBA00022840"/>
    </source>
</evidence>
<keyword evidence="5 9" id="KW-0132">Cell division</keyword>
<dbReference type="Gene3D" id="3.40.1190.10">
    <property type="entry name" value="Mur-like, catalytic domain"/>
    <property type="match status" value="1"/>
</dbReference>
<evidence type="ECO:0000256" key="8">
    <source>
        <dbReference type="ARBA" id="ARBA00023306"/>
    </source>
</evidence>
<evidence type="ECO:0000256" key="6">
    <source>
        <dbReference type="ARBA" id="ARBA00022741"/>
    </source>
</evidence>
<evidence type="ECO:0000256" key="4">
    <source>
        <dbReference type="ARBA" id="ARBA00022598"/>
    </source>
</evidence>
<keyword evidence="6 9" id="KW-0547">Nucleotide-binding</keyword>
<comment type="caution">
    <text evidence="13">The sequence shown here is derived from an EMBL/GenBank/DDBJ whole genome shotgun (WGS) entry which is preliminary data.</text>
</comment>
<protein>
    <recommendedName>
        <fullName evidence="9 10">UDP-N-acetylmuramoylalanine--D-glutamate ligase</fullName>
        <ecNumber evidence="9 10">6.3.2.9</ecNumber>
    </recommendedName>
    <alternativeName>
        <fullName evidence="9">D-glutamic acid-adding enzyme</fullName>
    </alternativeName>
    <alternativeName>
        <fullName evidence="9">UDP-N-acetylmuramoyl-L-alanyl-D-glutamate synthetase</fullName>
    </alternativeName>
</protein>
<dbReference type="EC" id="6.3.2.9" evidence="9 10"/>
<sequence length="449" mass="49920">MNAEIKGQAVLILGYGREGQAVHRFLNKNYPELAISIADWHPVTPLFDAAALHLGPDYLKHLSHYPTVIRSPGIPAHLPELVNYRRYHGHLTSGMNLFFALCPGQTIGITGTKGKSTTSSLLAHILSLHFSDVRLVGNIGRPALDDLTGASKNTWFVVELSSHQLEDINYSPQIAVILAIYPEHLDYYPDFKSYIAAKTNLIRHQDKNDLVIFNPNHAISARLAQKSQAKKFKFALKNTPEIACFVLEEKIWVKTQTKAQVVVSTNIPLLGQGNLENVLAATSVAHHLKVPLTKIKAGITSFTPLPHRLEFVAEKRGIRFYNDSLATIPEATIHALKALGEDVTTLIAGGFDRNLNFTQLAKFLSQSRVQTLILFPETGSKIWQALDRHSPHHKLRKYEVASMAEAVQFAFSHTPKGKICLMSPAAASFNLFKDYAERGDAFKRLVLEN</sequence>
<dbReference type="InterPro" id="IPR036615">
    <property type="entry name" value="Mur_ligase_C_dom_sf"/>
</dbReference>
<keyword evidence="9 10" id="KW-0133">Cell shape</keyword>
<evidence type="ECO:0000256" key="3">
    <source>
        <dbReference type="ARBA" id="ARBA00022490"/>
    </source>
</evidence>
<dbReference type="PROSITE" id="PS01011">
    <property type="entry name" value="FOLYLPOLYGLU_SYNT_1"/>
    <property type="match status" value="1"/>
</dbReference>
<proteinExistence type="inferred from homology"/>
<comment type="function">
    <text evidence="9 10">Cell wall formation. Catalyzes the addition of glutamate to the nucleotide precursor UDP-N-acetylmuramoyl-L-alanine (UMA).</text>
</comment>
<comment type="similarity">
    <text evidence="9">Belongs to the MurCDEF family.</text>
</comment>
<dbReference type="EMBL" id="LCFD01000006">
    <property type="protein sequence ID" value="KKS86923.1"/>
    <property type="molecule type" value="Genomic_DNA"/>
</dbReference>
<dbReference type="SUPFAM" id="SSF53244">
    <property type="entry name" value="MurD-like peptide ligases, peptide-binding domain"/>
    <property type="match status" value="1"/>
</dbReference>
<dbReference type="NCBIfam" id="TIGR01087">
    <property type="entry name" value="murD"/>
    <property type="match status" value="1"/>
</dbReference>
<feature type="binding site" evidence="9">
    <location>
        <begin position="111"/>
        <end position="117"/>
    </location>
    <ligand>
        <name>ATP</name>
        <dbReference type="ChEBI" id="CHEBI:30616"/>
    </ligand>
</feature>
<dbReference type="InterPro" id="IPR005762">
    <property type="entry name" value="MurD"/>
</dbReference>
<dbReference type="PANTHER" id="PTHR43692:SF1">
    <property type="entry name" value="UDP-N-ACETYLMURAMOYLALANINE--D-GLUTAMATE LIGASE"/>
    <property type="match status" value="1"/>
</dbReference>
<dbReference type="UniPathway" id="UPA00219"/>
<dbReference type="Gene3D" id="3.40.50.720">
    <property type="entry name" value="NAD(P)-binding Rossmann-like Domain"/>
    <property type="match status" value="1"/>
</dbReference>